<dbReference type="PhylomeDB" id="B8MTG7"/>
<reference evidence="5" key="1">
    <citation type="journal article" date="2015" name="Genome Announc.">
        <title>Genome sequence of the AIDS-associated pathogen Penicillium marneffei (ATCC18224) and its near taxonomic relative Talaromyces stipitatus (ATCC10500).</title>
        <authorList>
            <person name="Nierman W.C."/>
            <person name="Fedorova-Abrams N.D."/>
            <person name="Andrianopoulos A."/>
        </authorList>
    </citation>
    <scope>NUCLEOTIDE SEQUENCE [LARGE SCALE GENOMIC DNA]</scope>
    <source>
        <strain evidence="5">ATCC 10500 / CBS 375.48 / QM 6759 / NRRL 1006</strain>
    </source>
</reference>
<dbReference type="eggNOG" id="KOG1208">
    <property type="taxonomic scope" value="Eukaryota"/>
</dbReference>
<gene>
    <name evidence="4" type="ORF">TSTA_003570</name>
</gene>
<dbReference type="Gene3D" id="3.40.50.720">
    <property type="entry name" value="NAD(P)-binding Rossmann-like Domain"/>
    <property type="match status" value="1"/>
</dbReference>
<dbReference type="Proteomes" id="UP000001745">
    <property type="component" value="Unassembled WGS sequence"/>
</dbReference>
<dbReference type="OrthoDB" id="191139at2759"/>
<dbReference type="VEuPathDB" id="FungiDB:TSTA_003570"/>
<keyword evidence="5" id="KW-1185">Reference proteome</keyword>
<evidence type="ECO:0000313" key="4">
    <source>
        <dbReference type="EMBL" id="EED12299.1"/>
    </source>
</evidence>
<dbReference type="PANTHER" id="PTHR24320">
    <property type="entry name" value="RETINOL DEHYDROGENASE"/>
    <property type="match status" value="1"/>
</dbReference>
<dbReference type="GO" id="GO:0016491">
    <property type="term" value="F:oxidoreductase activity"/>
    <property type="evidence" value="ECO:0007669"/>
    <property type="project" value="UniProtKB-KW"/>
</dbReference>
<dbReference type="HOGENOM" id="CLU_010194_44_6_1"/>
<protein>
    <submittedName>
        <fullName evidence="4">Short chain type dehydrogenase, putative</fullName>
    </submittedName>
</protein>
<accession>B8MTG7</accession>
<evidence type="ECO:0000256" key="3">
    <source>
        <dbReference type="ARBA" id="ARBA00023002"/>
    </source>
</evidence>
<comment type="similarity">
    <text evidence="1">Belongs to the short-chain dehydrogenases/reductases (SDR) family.</text>
</comment>
<dbReference type="OMA" id="CHPGNAI"/>
<evidence type="ECO:0000313" key="5">
    <source>
        <dbReference type="Proteomes" id="UP000001745"/>
    </source>
</evidence>
<evidence type="ECO:0000256" key="2">
    <source>
        <dbReference type="ARBA" id="ARBA00022857"/>
    </source>
</evidence>
<organism evidence="4 5">
    <name type="scientific">Talaromyces stipitatus (strain ATCC 10500 / CBS 375.48 / QM 6759 / NRRL 1006)</name>
    <name type="common">Penicillium stipitatum</name>
    <dbReference type="NCBI Taxonomy" id="441959"/>
    <lineage>
        <taxon>Eukaryota</taxon>
        <taxon>Fungi</taxon>
        <taxon>Dikarya</taxon>
        <taxon>Ascomycota</taxon>
        <taxon>Pezizomycotina</taxon>
        <taxon>Eurotiomycetes</taxon>
        <taxon>Eurotiomycetidae</taxon>
        <taxon>Eurotiales</taxon>
        <taxon>Trichocomaceae</taxon>
        <taxon>Talaromyces</taxon>
        <taxon>Talaromyces sect. Talaromyces</taxon>
    </lineage>
</organism>
<dbReference type="STRING" id="441959.B8MTG7"/>
<dbReference type="GeneID" id="8098053"/>
<dbReference type="EMBL" id="EQ962660">
    <property type="protein sequence ID" value="EED12299.1"/>
    <property type="molecule type" value="Genomic_DNA"/>
</dbReference>
<sequence length="399" mass="43675">MSLNVSLATPFISTLQLDTKKQATAVLIAHDLQLETYIHILNEIMKEEEFLNSIEDLTGRVAIVTGGAKGIGLETSVYLALKGATVYIAARGSKGTYAGIEDVRNRLKSVVGDESLGSKIKYHNLDLGSMQNAWNSAREFARIESQLDILVCNAGVSMTTMQELSPDGFDTMFAVNHLGHFAFTTGLLDLIKQTSKTTQDSRIVFTNSNAYKLASPLDYEKLTTLIPNDGQTFKDASNAFKRYADSKLAALYGVLELTHRLRQQFGLTNIYINSCHPGNAIGTTLGAGHQKAVHPILEKVVRAGLQVTIGNSTADSAKTQVYLAGSRYIKDHDTYGAFWEPSFSWIAKAYKGCAGEEYTELARDEVERKKLWDVTVEAFKKAVGEDEIGSVDIVKGLIA</sequence>
<keyword evidence="2" id="KW-0521">NADP</keyword>
<dbReference type="Pfam" id="PF00106">
    <property type="entry name" value="adh_short"/>
    <property type="match status" value="1"/>
</dbReference>
<dbReference type="InParanoid" id="B8MTG7"/>
<dbReference type="PRINTS" id="PR00081">
    <property type="entry name" value="GDHRDH"/>
</dbReference>
<dbReference type="SUPFAM" id="SSF51735">
    <property type="entry name" value="NAD(P)-binding Rossmann-fold domains"/>
    <property type="match status" value="1"/>
</dbReference>
<dbReference type="PANTHER" id="PTHR24320:SF282">
    <property type="entry name" value="WW DOMAIN-CONTAINING OXIDOREDUCTASE"/>
    <property type="match status" value="1"/>
</dbReference>
<dbReference type="RefSeq" id="XP_002487953.1">
    <property type="nucleotide sequence ID" value="XM_002487908.1"/>
</dbReference>
<keyword evidence="3" id="KW-0560">Oxidoreductase</keyword>
<name>B8MTG7_TALSN</name>
<proteinExistence type="inferred from homology"/>
<dbReference type="InterPro" id="IPR036291">
    <property type="entry name" value="NAD(P)-bd_dom_sf"/>
</dbReference>
<evidence type="ECO:0000256" key="1">
    <source>
        <dbReference type="ARBA" id="ARBA00006484"/>
    </source>
</evidence>
<dbReference type="AlphaFoldDB" id="B8MTG7"/>
<dbReference type="InterPro" id="IPR002347">
    <property type="entry name" value="SDR_fam"/>
</dbReference>